<keyword evidence="2 3" id="KW-0119">Carbohydrate metabolism</keyword>
<dbReference type="PANTHER" id="PTHR36306:SF3">
    <property type="entry name" value="GLYCOSIDE HYDROLASE FAMILY 57"/>
    <property type="match status" value="1"/>
</dbReference>
<dbReference type="Pfam" id="PF03065">
    <property type="entry name" value="Glyco_hydro_57"/>
    <property type="match status" value="1"/>
</dbReference>
<dbReference type="RefSeq" id="WP_255333125.1">
    <property type="nucleotide sequence ID" value="NZ_VOTZ01000021.1"/>
</dbReference>
<dbReference type="InterPro" id="IPR004300">
    <property type="entry name" value="Glyco_hydro_57_N"/>
</dbReference>
<gene>
    <name evidence="5" type="ORF">FTO68_09230</name>
</gene>
<dbReference type="InterPro" id="IPR011330">
    <property type="entry name" value="Glyco_hydro/deAcase_b/a-brl"/>
</dbReference>
<protein>
    <submittedName>
        <fullName evidence="5">DUF3536 domain-containing protein</fullName>
    </submittedName>
</protein>
<dbReference type="Gene3D" id="3.20.110.10">
    <property type="entry name" value="Glycoside hydrolase 38, N terminal domain"/>
    <property type="match status" value="2"/>
</dbReference>
<organism evidence="5 6">
    <name type="scientific">Methanocalculus taiwanensis</name>
    <dbReference type="NCBI Taxonomy" id="106207"/>
    <lineage>
        <taxon>Archaea</taxon>
        <taxon>Methanobacteriati</taxon>
        <taxon>Methanobacteriota</taxon>
        <taxon>Stenosarchaea group</taxon>
        <taxon>Methanomicrobia</taxon>
        <taxon>Methanomicrobiales</taxon>
        <taxon>Methanocalculaceae</taxon>
        <taxon>Methanocalculus</taxon>
    </lineage>
</organism>
<comment type="similarity">
    <text evidence="1 3">Belongs to the glycosyl hydrolase 57 family.</text>
</comment>
<keyword evidence="6" id="KW-1185">Reference proteome</keyword>
<sequence length="801" mass="91129">MSHFVCIHGHFYQPPRENPWFEKIEVQDSAYPYHDWNERITVECYAPNSAARILDEEGLITSIVNNYSMISYNAGPTLLSWLEDNHPNTYLAFIEADRIGSNRFRGHGPAIAQCYNHMIMPLANERDKKTQVRWGTEDFLDRFGREPEGMWLPEMAVDMETLRIMAGEGIRYVILEPHQVARVRGLDGMWTSLPDGWIDPKVPYRVDLGEGQDIAVFLNDVGIAHEVAFGNLLVDGHWLSARLAGSFDGREEDQLVHFAIDGETYGHHFRFGEMALAYCLSRLREEGVHLTVYGEYLSLHPPLQEIEIKENTAWSCPHSLSRWKGGCTCSTGAHPGWSFEWRMYLRRAFDLLRDRACIHYERVASPLLQDPWVARNEYISIINDRSPKMRGYFLEKHASRSLDCEEQVLLLELLEMQRNLMLMYTSCGWFFDDIAGIEAVQVMWYAARALQLYRSTGGDDPNDDLQQILAEAKSNTTGFSDGVSVWQSRVLPHVTDLRKVCGQYALTSLFCPYPDTSMHAIYRVDRFLDCQEQEERRRIAVGAARVQSLLTCESKEFIYAAAYPGGPNLLAGVLPYKSEKEFCEIRDAVCAAWHDPASSFYDELTRWFGEGCIRGTDLLRDEARTIVSLILKNSIGRIEGSFQDIYSRYLPLMEAMHMLEMPIPPAIAVPVGHILNRDLIVALESDFPDPVEMSRISDAMQRFAIPPEKEKISMVAGSRLCILLQDLLGSPGDASIMASILGILNVIVSLSLCPSLWEAQNAFIQLRDAYMPIRNGKPGDRRYHSLPEQIEDIGRFLGVKI</sequence>
<evidence type="ECO:0000256" key="2">
    <source>
        <dbReference type="ARBA" id="ARBA00023277"/>
    </source>
</evidence>
<dbReference type="InterPro" id="IPR052046">
    <property type="entry name" value="GH57_Enzymes"/>
</dbReference>
<accession>A0ABD4TPF5</accession>
<dbReference type="PANTHER" id="PTHR36306">
    <property type="entry name" value="ALPHA-AMYLASE-RELATED-RELATED"/>
    <property type="match status" value="1"/>
</dbReference>
<name>A0ABD4TPF5_9EURY</name>
<evidence type="ECO:0000313" key="5">
    <source>
        <dbReference type="EMBL" id="MCQ1539160.1"/>
    </source>
</evidence>
<dbReference type="InterPro" id="IPR021923">
    <property type="entry name" value="DUF3536"/>
</dbReference>
<dbReference type="CDD" id="cd10797">
    <property type="entry name" value="GH57N_APU_like_1"/>
    <property type="match status" value="1"/>
</dbReference>
<evidence type="ECO:0000256" key="3">
    <source>
        <dbReference type="RuleBase" id="RU361196"/>
    </source>
</evidence>
<reference evidence="5 6" key="1">
    <citation type="submission" date="2019-08" db="EMBL/GenBank/DDBJ databases">
        <authorList>
            <person name="Chen S.-C."/>
            <person name="Lai M.-C."/>
            <person name="You Y.-T."/>
        </authorList>
    </citation>
    <scope>NUCLEOTIDE SEQUENCE [LARGE SCALE GENOMIC DNA]</scope>
    <source>
        <strain evidence="5 6">P2F9704a</strain>
    </source>
</reference>
<dbReference type="InterPro" id="IPR027291">
    <property type="entry name" value="Glyco_hydro_38_N_sf"/>
</dbReference>
<evidence type="ECO:0000259" key="4">
    <source>
        <dbReference type="Pfam" id="PF03065"/>
    </source>
</evidence>
<dbReference type="SUPFAM" id="SSF88713">
    <property type="entry name" value="Glycoside hydrolase/deacetylase"/>
    <property type="match status" value="1"/>
</dbReference>
<dbReference type="Pfam" id="PF12055">
    <property type="entry name" value="DUF3536"/>
    <property type="match status" value="1"/>
</dbReference>
<dbReference type="AlphaFoldDB" id="A0ABD4TPF5"/>
<evidence type="ECO:0000256" key="1">
    <source>
        <dbReference type="ARBA" id="ARBA00006821"/>
    </source>
</evidence>
<comment type="caution">
    <text evidence="5">The sequence shown here is derived from an EMBL/GenBank/DDBJ whole genome shotgun (WGS) entry which is preliminary data.</text>
</comment>
<dbReference type="EMBL" id="VOTZ01000021">
    <property type="protein sequence ID" value="MCQ1539160.1"/>
    <property type="molecule type" value="Genomic_DNA"/>
</dbReference>
<proteinExistence type="inferred from homology"/>
<evidence type="ECO:0000313" key="6">
    <source>
        <dbReference type="Proteomes" id="UP001524383"/>
    </source>
</evidence>
<dbReference type="Proteomes" id="UP001524383">
    <property type="component" value="Unassembled WGS sequence"/>
</dbReference>
<feature type="domain" description="Glycoside hydrolase family 57 N-terminal" evidence="4">
    <location>
        <begin position="111"/>
        <end position="308"/>
    </location>
</feature>